<dbReference type="EMBL" id="JBEDNW010000008">
    <property type="protein sequence ID" value="MEZ3168430.1"/>
    <property type="molecule type" value="Genomic_DNA"/>
</dbReference>
<organism evidence="2 4">
    <name type="scientific">Halorubrum ejinorense</name>
    <dbReference type="NCBI Taxonomy" id="425309"/>
    <lineage>
        <taxon>Archaea</taxon>
        <taxon>Methanobacteriati</taxon>
        <taxon>Methanobacteriota</taxon>
        <taxon>Stenosarchaea group</taxon>
        <taxon>Halobacteria</taxon>
        <taxon>Halobacteriales</taxon>
        <taxon>Haloferacaceae</taxon>
        <taxon>Halorubrum</taxon>
    </lineage>
</organism>
<feature type="region of interest" description="Disordered" evidence="1">
    <location>
        <begin position="720"/>
        <end position="773"/>
    </location>
</feature>
<accession>A0AAV3SSB4</accession>
<dbReference type="SUPFAM" id="SSF52540">
    <property type="entry name" value="P-loop containing nucleoside triphosphate hydrolases"/>
    <property type="match status" value="1"/>
</dbReference>
<keyword evidence="5" id="KW-1185">Reference proteome</keyword>
<dbReference type="AlphaFoldDB" id="A0AAV3SSB4"/>
<comment type="caution">
    <text evidence="2">The sequence shown here is derived from an EMBL/GenBank/DDBJ whole genome shotgun (WGS) entry which is preliminary data.</text>
</comment>
<dbReference type="InterPro" id="IPR007555">
    <property type="entry name" value="DUF499"/>
</dbReference>
<evidence type="ECO:0000256" key="1">
    <source>
        <dbReference type="SAM" id="MobiDB-lite"/>
    </source>
</evidence>
<dbReference type="InterPro" id="IPR027417">
    <property type="entry name" value="P-loop_NTPase"/>
</dbReference>
<evidence type="ECO:0000313" key="2">
    <source>
        <dbReference type="EMBL" id="GAA0541242.1"/>
    </source>
</evidence>
<reference evidence="2" key="2">
    <citation type="submission" date="2023-12" db="EMBL/GenBank/DDBJ databases">
        <authorList>
            <person name="Sun Q."/>
            <person name="Inoue M."/>
        </authorList>
    </citation>
    <scope>NUCLEOTIDE SEQUENCE</scope>
    <source>
        <strain evidence="2">JCM 14265</strain>
    </source>
</reference>
<evidence type="ECO:0000313" key="3">
    <source>
        <dbReference type="EMBL" id="MEZ3168430.1"/>
    </source>
</evidence>
<evidence type="ECO:0000313" key="4">
    <source>
        <dbReference type="Proteomes" id="UP001501425"/>
    </source>
</evidence>
<evidence type="ECO:0000313" key="5">
    <source>
        <dbReference type="Proteomes" id="UP001567571"/>
    </source>
</evidence>
<protein>
    <submittedName>
        <fullName evidence="3">DUF499 domain-containing protein</fullName>
    </submittedName>
</protein>
<dbReference type="RefSeq" id="WP_343778020.1">
    <property type="nucleotide sequence ID" value="NZ_BAAADQ010000006.1"/>
</dbReference>
<dbReference type="Pfam" id="PF04465">
    <property type="entry name" value="DUF499"/>
    <property type="match status" value="1"/>
</dbReference>
<dbReference type="EMBL" id="BAAADQ010000006">
    <property type="protein sequence ID" value="GAA0541242.1"/>
    <property type="molecule type" value="Genomic_DNA"/>
</dbReference>
<reference evidence="3 5" key="3">
    <citation type="submission" date="2024-06" db="EMBL/GenBank/DDBJ databases">
        <title>Halorubrum miltondacostae sp. nov., a potential PHA producer isolated from an inland solar saltern in Rio Maior, Portugal.</title>
        <authorList>
            <person name="Albuquerque L."/>
            <person name="Viver T."/>
            <person name="Barroso C."/>
            <person name="Claudino R."/>
            <person name="Galvan M."/>
            <person name="Simoes G."/>
            <person name="Lobo Da Cunha A."/>
            <person name="Egas C."/>
        </authorList>
    </citation>
    <scope>NUCLEOTIDE SEQUENCE [LARGE SCALE GENOMIC DNA]</scope>
    <source>
        <strain evidence="3 5">DSM 18646</strain>
    </source>
</reference>
<dbReference type="Proteomes" id="UP001567571">
    <property type="component" value="Unassembled WGS sequence"/>
</dbReference>
<sequence length="942" mass="105791">MTKTISDFVEPSDEIQAEDGSISADGLLDEVSLYNLYDERDSPEQDAERILDITYPTETLKAIIQNAVNKLDSSSDLTEGTHVIGGEFGSGKSHIELVVYHLLNSPKLGQKWLNSCGIDVTLPDETRTAALQMFNLEQEYDRLSEAVGDYLGVDEWADDSDLPTVHDIRDTLDGKPTVVLIDEFERWFGMANRSEYKDDNLAFLQNLLEAAGRDDTQLCVFVSLLYESDDVQAITQRTNPFTYDLSSRRDEKIEFILHRLVGERLDAEGISDLAREYTDVYRQNDQIQLDDYHDMQQRIDDFYPFHPAMLTLLMDKYSEQRISSDARGLLKFLTEILKDNFESVNLVLTGDVNVHSYVNRFQYIDSELVGKYTNDYYRVQNADDSFDDHVEELLNITLLYSLARGGESGANKRQMLMGSMRKEMNAHEIIQTFQEKVYGTAWHIHRLNGEYAFDTDENPTARINKKAEDIHKHDAIHRIESLVKDDLFDGHNSVFILDPVNTERDIPDNKNLKIVVSLAAKRNYDDDFKMLTTEAEREWNNTLVLVTPEKRSSIDSNTGIIELARKVVSGEQLKREESTLPADFDDIHEQNFQNLRDRVRDKFGTVHTSTDRGLFPQDLSVSGNADFYSATLEVVRPDSSQLRNEVSEAVENAGESGIQYQYLRNDFYRTMSYTTLTEEGDLQDAIKSLCRDGEIQVGSYFEETPRTIGSDTELVHESFIEEEEGEEPRTITAVGTKTKSVSSGVTSQSASESGSTSAVEEDESGSSGSVSREVSVFECPQCGEELSGSECDNCGFEVSASEVEDGSVTVEGASTEDLLTQLGDETEGGEDSGPNVRPHPPMGTMAERTIPDLIDRVDREIKLDWSIHSVDLVVTGSLGGDDVGQFGLSEEYADSVEIDETFSVEPDEPMRKTDLTNFLMDLVVPENASVELSLKVVKDGES</sequence>
<feature type="compositionally biased region" description="Low complexity" evidence="1">
    <location>
        <begin position="734"/>
        <end position="758"/>
    </location>
</feature>
<gene>
    <name evidence="3" type="ORF">ABNG02_13955</name>
    <name evidence="2" type="ORF">GCM10008994_15410</name>
</gene>
<dbReference type="Proteomes" id="UP001501425">
    <property type="component" value="Unassembled WGS sequence"/>
</dbReference>
<proteinExistence type="predicted"/>
<name>A0AAV3SSB4_9EURY</name>
<reference evidence="2" key="1">
    <citation type="journal article" date="2014" name="Int. J. Syst. Evol. Microbiol.">
        <title>Complete genome sequence of Corynebacterium casei LMG S-19264T (=DSM 44701T), isolated from a smear-ripened cheese.</title>
        <authorList>
            <consortium name="US DOE Joint Genome Institute (JGI-PGF)"/>
            <person name="Walter F."/>
            <person name="Albersmeier A."/>
            <person name="Kalinowski J."/>
            <person name="Ruckert C."/>
        </authorList>
    </citation>
    <scope>NUCLEOTIDE SEQUENCE</scope>
    <source>
        <strain evidence="2">JCM 14265</strain>
    </source>
</reference>
<feature type="region of interest" description="Disordered" evidence="1">
    <location>
        <begin position="823"/>
        <end position="844"/>
    </location>
</feature>